<accession>A0A1F4W1A6</accession>
<reference evidence="2 3" key="1">
    <citation type="journal article" date="2016" name="Nat. Commun.">
        <title>Thousands of microbial genomes shed light on interconnected biogeochemical processes in an aquifer system.</title>
        <authorList>
            <person name="Anantharaman K."/>
            <person name="Brown C.T."/>
            <person name="Hug L.A."/>
            <person name="Sharon I."/>
            <person name="Castelle C.J."/>
            <person name="Probst A.J."/>
            <person name="Thomas B.C."/>
            <person name="Singh A."/>
            <person name="Wilkins M.J."/>
            <person name="Karaoz U."/>
            <person name="Brodie E.L."/>
            <person name="Williams K.H."/>
            <person name="Hubbard S.S."/>
            <person name="Banfield J.F."/>
        </authorList>
    </citation>
    <scope>NUCLEOTIDE SEQUENCE [LARGE SCALE GENOMIC DNA]</scope>
</reference>
<sequence length="584" mass="64797">MIFLPFKISKKFPLNLLFLLQLIFYMQTSHALTATLDSENILLDESVHYDGGSYAREPVDTRCLVGTDSGIDIYRTYIEFDTTEIPDGATINSIEAHLTVSMSYFNEELLDIQQMDHTVSYWSSGEYDDAGNEALFNYITNETTKYVNDSPVFQSSGAQNISLGSTAASDMQSQLASNWFGVVLKNSTEIDDEAATFYCTEYSNSSYWPYLIVDYTYDTDPPTNASIDAPDYTNSRNITLTLNADGASQMMISESVSFSGATWEAYATSKDFTLSDGDATKTIYAKFRDEAENETDAVSTTSVLDTSVPSSASIAINSGDARTNSADVTLTISATGASQMKVSELSNYSDCSWESYATSKNFTFTTTNGTKTIYIKFKDLASNETDSYNDTIVLDTASPQSLKVGLSKNKLYEVEAKTFYSKEREFKLYLSADDIDSNITQMMISQDKNFKGATWKTYKNNIKLKFKNDGKKNIYIRLKDDAGNISERYKQVIKVDSEPPALSLDADSATIYSGYNLTLKGTSAEGTDIRLYLSGQLKTSILGIDKDKWEIYVTDLKAGTYTGLVEAEDKARNVSREAFTLVVT</sequence>
<dbReference type="EMBL" id="MEVT01000008">
    <property type="protein sequence ID" value="OGC63181.1"/>
    <property type="molecule type" value="Genomic_DNA"/>
</dbReference>
<protein>
    <recommendedName>
        <fullName evidence="4">Bacterial Ig-like domain-containing protein</fullName>
    </recommendedName>
</protein>
<evidence type="ECO:0008006" key="4">
    <source>
        <dbReference type="Google" id="ProtNLM"/>
    </source>
</evidence>
<organism evidence="2 3">
    <name type="scientific">candidate division WWE3 bacterium RIFOXYA2_FULL_46_9</name>
    <dbReference type="NCBI Taxonomy" id="1802636"/>
    <lineage>
        <taxon>Bacteria</taxon>
        <taxon>Katanobacteria</taxon>
    </lineage>
</organism>
<dbReference type="Gene3D" id="2.60.40.10">
    <property type="entry name" value="Immunoglobulins"/>
    <property type="match status" value="1"/>
</dbReference>
<keyword evidence="1" id="KW-0732">Signal</keyword>
<gene>
    <name evidence="2" type="ORF">A2264_00615</name>
</gene>
<evidence type="ECO:0000256" key="1">
    <source>
        <dbReference type="SAM" id="SignalP"/>
    </source>
</evidence>
<evidence type="ECO:0000313" key="3">
    <source>
        <dbReference type="Proteomes" id="UP000176614"/>
    </source>
</evidence>
<dbReference type="AlphaFoldDB" id="A0A1F4W1A6"/>
<comment type="caution">
    <text evidence="2">The sequence shown here is derived from an EMBL/GenBank/DDBJ whole genome shotgun (WGS) entry which is preliminary data.</text>
</comment>
<feature type="signal peptide" evidence="1">
    <location>
        <begin position="1"/>
        <end position="31"/>
    </location>
</feature>
<feature type="chain" id="PRO_5009515057" description="Bacterial Ig-like domain-containing protein" evidence="1">
    <location>
        <begin position="32"/>
        <end position="584"/>
    </location>
</feature>
<dbReference type="Proteomes" id="UP000176614">
    <property type="component" value="Unassembled WGS sequence"/>
</dbReference>
<name>A0A1F4W1A6_UNCKA</name>
<dbReference type="InterPro" id="IPR013783">
    <property type="entry name" value="Ig-like_fold"/>
</dbReference>
<evidence type="ECO:0000313" key="2">
    <source>
        <dbReference type="EMBL" id="OGC63181.1"/>
    </source>
</evidence>
<proteinExistence type="predicted"/>